<feature type="transmembrane region" description="Helical" evidence="1">
    <location>
        <begin position="1646"/>
        <end position="1669"/>
    </location>
</feature>
<dbReference type="Pfam" id="PF22758">
    <property type="entry name" value="Phage_cement"/>
    <property type="match status" value="1"/>
</dbReference>
<evidence type="ECO:0000259" key="2">
    <source>
        <dbReference type="Pfam" id="PF23961"/>
    </source>
</evidence>
<organism evidence="3 4">
    <name type="scientific">Trichuris trichiura</name>
    <name type="common">Whipworm</name>
    <name type="synonym">Trichocephalus trichiurus</name>
    <dbReference type="NCBI Taxonomy" id="36087"/>
    <lineage>
        <taxon>Eukaryota</taxon>
        <taxon>Metazoa</taxon>
        <taxon>Ecdysozoa</taxon>
        <taxon>Nematoda</taxon>
        <taxon>Enoplea</taxon>
        <taxon>Dorylaimia</taxon>
        <taxon>Trichinellida</taxon>
        <taxon>Trichuridae</taxon>
        <taxon>Trichuris</taxon>
    </lineage>
</organism>
<sequence>MIAEGNAVRAGGFCFAGTNKEVQVKGSDAAATEVAGLVVFDRYQAPIAELNGTLVNEGAEVAVVLRGFCYVVSTTEATKGQKVLVDKNTGAISTSSEDAAGDNIDTGWVVVTGGAANQTCEICRIYDNKELFARVQNKGIIGFDRVSNAAPANFITQPNINAPFGALAYIRPQAVEVLTAPMVADKLAAPVKNGVWGDELVQIKIKEYMGKTSPDDGLSSDGFQSTTNYSTETRGAYYYKSENYRADQAEAAMRSLAIDRNNFFFSGVEYKGLQAKVNGLLNDPSLGAYTAVAAEGANQAWAQKSPEAIANDITSAYAKLNAQSNGLVANGVKAAFPIKGKEIVIKAGGVINSVTDEEYTEIMKSYGPFIENRRLSEKNPSGYFIIQGDRKRAKDMNKEVGEIVLPLENQTRGVYLATAHQAYLILNPNLVDFDLSGVKKLKDGLIKELKSVKGARAGYFKNQKYPDGTPIAAVALRNEYGDIVQVTPELRKKFESVGMPLKKGVTTLRIPPRPFLRKALGRQEEWAKYVKENFDANLDGTISMKEIAHNVALMIETAIKDAIDSNIPPANSPRTIALKKSSHTLIDTERQVAVDDDKGTVTAEYDIQRIYSIQIDFYGDKACENAGLFNQTLMQNLQDEENDKVSLKYIGDVENRVFLAENKQYQKRYGFDIDLEFKQTLKGVKIMSLPWSAIVPASGVVESPAFATEKKHIILAVNNDLIPSSLPYIEVKGSDGVVAYGKEYGQSGFDYISLNKYFSFLSKDGNSPVKAIVARWFKDETAAFIKGVKPNESATAIIAKGKVGFNIAVDGAAKDVVFDLSTIEDDTPSYSDIAEVIDVEVKSAIGANASFVYSSVTGGFVLTGSTKGKTATLSQASNPVASDYADGSVLLGLSSAVVSNGVNAETFAEFCDRIYNANSGGFAITPCYGVVVTDEEKHAAIEWLQTVNDGQTYNTAAKLIFTFNDLQTLQAFQKEQGDMTGYVCVYSGHAPTYVNILDAAIGASVDYTIENGSINFNFQPADAYADDVVTNNGTVIDYQAGQTNSAMVNALNDSKASFVYELGFGSQKKTLYGFGYMNGNFGTEDVQLNESALEQNIQATVVNALVSLNKVKLRGADAKQFVSTLLSTPLNLFKTNGVIADGGDLTDLERVSITQATGNSAAADSVATNGYYILVRDITEEDIAKRQVRVLIVYLAAGVVNRYKTNRIYTDGFASDGIQWDDVEPASVDVGADGLPSVNMKPVVYTGTFTLKPNSNCRNMLDTIVQVATPAWNKDLVDYELTLTEINRTTGTMTVYSGGVLTTVNSGNTVDENSRQYLEYKDFGVSNGIGNILDDKVSLKDLKTMDLADYYIMQVVLIVRRQNEFVTENAVRQIDTFTSKFNQTMDALSNSAVGKFGRVAAAVGSAFSIKGYMDKVKEVRDINDIFRDLPLAQISDFINKIKLLGGTEEEATGFLKNMQSALAQFNAGKGGVLANVMNNLGLGVGDIKDAPELIERLQKALSSGKLTEKGFQVIMSDLGLSNVASLNRYMRLTSDEMDVLNNKSKRMGIVTQEDVNLVNDYQQSLVLLNGVFERLGQTLMRIGLKPIIDGITKGMEWFINQNESTQQAILGITAAFLFLPKVLGFVAGAFGGVAKGVVGVISAFNSLVGLLFSPIGLLVILGVLIAGVATNFGGMHDALDEAIDDFNKWLDTLGNGNPIIEGLKQSLIDLVDVISHPIKAFNQLMEVYDALEKSDPSDTFIGKLKNLHSAYMITDFSKNRGDNPQAKNMDDVTQADFSEVIGGNYTIDTSKIIGAPIPDATGCSVAIRMDTAIIGGMPITLKSERFKALNGSDYFVGSFYHTGETKDTSLTIKDDSVKIKASKVELEADTVNIAGGGAGVARIGDTVDVNKGIITGGSSKVFAGLEIKTGLQALAQDTRTRLSMCKGENPYDKDEGIDYDNDMLGKMGGIAFNRRQHNSHGDNRMNECQQVVLDNLQRQFGYTNLSDLIVKKSEVWDKFFGNFSERFVEDILDFKTCVPAALDYYWGRLYGITRTFLGPNDEVITLDDNIFREIIAIKAFGCRWNGTAKEANEFFGELFKDRGVLYMSDSGTGVLRYDFIFQLTDLEVYLFTHKDILPREAGIGFELHVLDVKNTFGFYGTELQPWSQANATGTYLASINEGYPEVTMTPADEGGVPPAGGDLNGMFYLLSQFYYFNQNGGAYTFNQKISEAIGGYPKDAVL</sequence>
<dbReference type="Pfam" id="PF11041">
    <property type="entry name" value="Phage_Wedge1"/>
    <property type="match status" value="1"/>
</dbReference>
<gene>
    <name evidence="3" type="ORF">TTRE_0000758001</name>
</gene>
<feature type="transmembrane region" description="Helical" evidence="1">
    <location>
        <begin position="1608"/>
        <end position="1634"/>
    </location>
</feature>
<dbReference type="InterPro" id="IPR021283">
    <property type="entry name" value="Phage_Wedge1"/>
</dbReference>
<dbReference type="NCBIfam" id="NF047498">
    <property type="entry name" value="LIC_12616_fam"/>
    <property type="match status" value="1"/>
</dbReference>
<reference evidence="3" key="1">
    <citation type="submission" date="2014-01" db="EMBL/GenBank/DDBJ databases">
        <authorList>
            <person name="Aslett M."/>
        </authorList>
    </citation>
    <scope>NUCLEOTIDE SEQUENCE</scope>
</reference>
<dbReference type="AlphaFoldDB" id="A0A077ZHG9"/>
<proteinExistence type="predicted"/>
<evidence type="ECO:0000313" key="4">
    <source>
        <dbReference type="Proteomes" id="UP000030665"/>
    </source>
</evidence>
<reference evidence="3" key="2">
    <citation type="submission" date="2014-03" db="EMBL/GenBank/DDBJ databases">
        <title>The whipworm genome and dual-species transcriptomics of an intimate host-pathogen interaction.</title>
        <authorList>
            <person name="Foth B.J."/>
            <person name="Tsai I.J."/>
            <person name="Reid A.J."/>
            <person name="Bancroft A.J."/>
            <person name="Nichol S."/>
            <person name="Tracey A."/>
            <person name="Holroyd N."/>
            <person name="Cotton J.A."/>
            <person name="Stanley E.J."/>
            <person name="Zarowiecki M."/>
            <person name="Liu J.Z."/>
            <person name="Huckvale T."/>
            <person name="Cooper P.J."/>
            <person name="Grencis R.K."/>
            <person name="Berriman M."/>
        </authorList>
    </citation>
    <scope>NUCLEOTIDE SEQUENCE [LARGE SCALE GENOMIC DNA]</scope>
</reference>
<keyword evidence="1" id="KW-0812">Transmembrane</keyword>
<evidence type="ECO:0000256" key="1">
    <source>
        <dbReference type="SAM" id="Phobius"/>
    </source>
</evidence>
<dbReference type="InterPro" id="IPR054438">
    <property type="entry name" value="Struct_cement_gp24/gp6"/>
</dbReference>
<dbReference type="EMBL" id="HG806538">
    <property type="protein sequence ID" value="CDW59249.1"/>
    <property type="molecule type" value="Genomic_DNA"/>
</dbReference>
<keyword evidence="4" id="KW-1185">Reference proteome</keyword>
<name>A0A077ZHG9_TRITR</name>
<dbReference type="InterPro" id="IPR021808">
    <property type="entry name" value="DUF3383"/>
</dbReference>
<keyword evidence="1" id="KW-1133">Transmembrane helix</keyword>
<protein>
    <submittedName>
        <fullName evidence="3">DUF2184 and DUF2612 domain containing protein</fullName>
    </submittedName>
</protein>
<accession>A0A077ZHG9</accession>
<dbReference type="Pfam" id="PF23961">
    <property type="entry name" value="Phage_tail_terminator_9"/>
    <property type="match status" value="1"/>
</dbReference>
<evidence type="ECO:0000313" key="3">
    <source>
        <dbReference type="EMBL" id="CDW59249.1"/>
    </source>
</evidence>
<dbReference type="Proteomes" id="UP000030665">
    <property type="component" value="Unassembled WGS sequence"/>
</dbReference>
<dbReference type="InterPro" id="IPR057087">
    <property type="entry name" value="Gp12-like"/>
</dbReference>
<keyword evidence="1" id="KW-0472">Membrane</keyword>
<feature type="domain" description="Phage neck terminator protein gp12-like" evidence="2">
    <location>
        <begin position="572"/>
        <end position="680"/>
    </location>
</feature>
<dbReference type="Pfam" id="PF11863">
    <property type="entry name" value="DUF3383"/>
    <property type="match status" value="1"/>
</dbReference>